<organism evidence="4 5">
    <name type="scientific">Caballeronia udeis</name>
    <dbReference type="NCBI Taxonomy" id="1232866"/>
    <lineage>
        <taxon>Bacteria</taxon>
        <taxon>Pseudomonadati</taxon>
        <taxon>Pseudomonadota</taxon>
        <taxon>Betaproteobacteria</taxon>
        <taxon>Burkholderiales</taxon>
        <taxon>Burkholderiaceae</taxon>
        <taxon>Caballeronia</taxon>
    </lineage>
</organism>
<dbReference type="PANTHER" id="PTHR22946">
    <property type="entry name" value="DIENELACTONE HYDROLASE DOMAIN-CONTAINING PROTEIN-RELATED"/>
    <property type="match status" value="1"/>
</dbReference>
<dbReference type="InterPro" id="IPR002925">
    <property type="entry name" value="Dienelactn_hydro"/>
</dbReference>
<dbReference type="Pfam" id="PF01738">
    <property type="entry name" value="DLH"/>
    <property type="match status" value="1"/>
</dbReference>
<dbReference type="RefSeq" id="WP_062089254.1">
    <property type="nucleotide sequence ID" value="NZ_FCOK02000036.1"/>
</dbReference>
<evidence type="ECO:0000256" key="1">
    <source>
        <dbReference type="ARBA" id="ARBA00022801"/>
    </source>
</evidence>
<gene>
    <name evidence="4" type="ORF">AWB69_04858</name>
</gene>
<protein>
    <submittedName>
        <fullName evidence="4">Dienelactone hydrolase</fullName>
    </submittedName>
</protein>
<feature type="chain" id="PRO_5008501846" evidence="2">
    <location>
        <begin position="24"/>
        <end position="301"/>
    </location>
</feature>
<accession>A0A158HV55</accession>
<proteinExistence type="predicted"/>
<sequence>MRTLFVSLSAVVLFVLLTCSAKAWEETPNLRVNYLAYPVAWNGRTITIGARYQVPLNVKGPLPAVIILHGTSGVSYRGVYYAAALNRVGIATLEIDQWGGRDLPGEASSRPQSVDANLPDIAGAYRLLKSRPEVDASRIGIMGSSMGGGETMLMMTRQHSDALLGEGAHLQAAVALYPICWRFNHVPGADFGKLVDAPIRIFVGTSDDYDSGAASCDDLVHSLSPADAAHLSVRAFPDATHEYDVFDGEREFNDPRANRRHGGVVHVRPDPQAREQTRDDLVQFFAHALGQSQATQEVPPK</sequence>
<dbReference type="SUPFAM" id="SSF53474">
    <property type="entry name" value="alpha/beta-Hydrolases"/>
    <property type="match status" value="1"/>
</dbReference>
<dbReference type="InterPro" id="IPR029058">
    <property type="entry name" value="AB_hydrolase_fold"/>
</dbReference>
<evidence type="ECO:0000313" key="5">
    <source>
        <dbReference type="Proteomes" id="UP000054683"/>
    </source>
</evidence>
<evidence type="ECO:0000259" key="3">
    <source>
        <dbReference type="Pfam" id="PF01738"/>
    </source>
</evidence>
<reference evidence="4 5" key="1">
    <citation type="submission" date="2016-01" db="EMBL/GenBank/DDBJ databases">
        <authorList>
            <person name="Oliw E.H."/>
        </authorList>
    </citation>
    <scope>NUCLEOTIDE SEQUENCE [LARGE SCALE GENOMIC DNA]</scope>
    <source>
        <strain evidence="4">LMG 27134</strain>
    </source>
</reference>
<name>A0A158HV55_9BURK</name>
<keyword evidence="1 4" id="KW-0378">Hydrolase</keyword>
<dbReference type="GO" id="GO:0052689">
    <property type="term" value="F:carboxylic ester hydrolase activity"/>
    <property type="evidence" value="ECO:0007669"/>
    <property type="project" value="UniProtKB-ARBA"/>
</dbReference>
<evidence type="ECO:0000256" key="2">
    <source>
        <dbReference type="SAM" id="SignalP"/>
    </source>
</evidence>
<evidence type="ECO:0000313" key="4">
    <source>
        <dbReference type="EMBL" id="SAL48284.1"/>
    </source>
</evidence>
<dbReference type="Proteomes" id="UP000054683">
    <property type="component" value="Unassembled WGS sequence"/>
</dbReference>
<dbReference type="PANTHER" id="PTHR22946:SF9">
    <property type="entry name" value="POLYKETIDE TRANSFERASE AF380"/>
    <property type="match status" value="1"/>
</dbReference>
<feature type="domain" description="Dienelactone hydrolase" evidence="3">
    <location>
        <begin position="62"/>
        <end position="287"/>
    </location>
</feature>
<dbReference type="EMBL" id="FCOK02000036">
    <property type="protein sequence ID" value="SAL48284.1"/>
    <property type="molecule type" value="Genomic_DNA"/>
</dbReference>
<feature type="signal peptide" evidence="2">
    <location>
        <begin position="1"/>
        <end position="23"/>
    </location>
</feature>
<dbReference type="Gene3D" id="3.40.50.1820">
    <property type="entry name" value="alpha/beta hydrolase"/>
    <property type="match status" value="1"/>
</dbReference>
<dbReference type="InterPro" id="IPR050261">
    <property type="entry name" value="FrsA_esterase"/>
</dbReference>
<keyword evidence="2" id="KW-0732">Signal</keyword>
<dbReference type="AlphaFoldDB" id="A0A158HV55"/>